<name>A0A2P2NUQ2_RHIMU</name>
<feature type="signal peptide" evidence="1">
    <location>
        <begin position="1"/>
        <end position="15"/>
    </location>
</feature>
<evidence type="ECO:0000313" key="2">
    <source>
        <dbReference type="EMBL" id="MBX46236.1"/>
    </source>
</evidence>
<organism evidence="2">
    <name type="scientific">Rhizophora mucronata</name>
    <name type="common">Asiatic mangrove</name>
    <dbReference type="NCBI Taxonomy" id="61149"/>
    <lineage>
        <taxon>Eukaryota</taxon>
        <taxon>Viridiplantae</taxon>
        <taxon>Streptophyta</taxon>
        <taxon>Embryophyta</taxon>
        <taxon>Tracheophyta</taxon>
        <taxon>Spermatophyta</taxon>
        <taxon>Magnoliopsida</taxon>
        <taxon>eudicotyledons</taxon>
        <taxon>Gunneridae</taxon>
        <taxon>Pentapetalae</taxon>
        <taxon>rosids</taxon>
        <taxon>fabids</taxon>
        <taxon>Malpighiales</taxon>
        <taxon>Rhizophoraceae</taxon>
        <taxon>Rhizophora</taxon>
    </lineage>
</organism>
<sequence>MSFLFSLLYLEYVFQFFPLLKSKAYVYEKTLHYTFYFFFLFKI</sequence>
<feature type="chain" id="PRO_5015201385" evidence="1">
    <location>
        <begin position="16"/>
        <end position="43"/>
    </location>
</feature>
<evidence type="ECO:0000256" key="1">
    <source>
        <dbReference type="SAM" id="SignalP"/>
    </source>
</evidence>
<reference evidence="2" key="1">
    <citation type="submission" date="2018-02" db="EMBL/GenBank/DDBJ databases">
        <title>Rhizophora mucronata_Transcriptome.</title>
        <authorList>
            <person name="Meera S.P."/>
            <person name="Sreeshan A."/>
            <person name="Augustine A."/>
        </authorList>
    </citation>
    <scope>NUCLEOTIDE SEQUENCE</scope>
    <source>
        <tissue evidence="2">Leaf</tissue>
    </source>
</reference>
<accession>A0A2P2NUQ2</accession>
<dbReference type="AlphaFoldDB" id="A0A2P2NUQ2"/>
<protein>
    <submittedName>
        <fullName evidence="2">Uncharacterized protein</fullName>
    </submittedName>
</protein>
<dbReference type="EMBL" id="GGEC01065752">
    <property type="protein sequence ID" value="MBX46236.1"/>
    <property type="molecule type" value="Transcribed_RNA"/>
</dbReference>
<proteinExistence type="predicted"/>
<keyword evidence="1" id="KW-0732">Signal</keyword>